<evidence type="ECO:0008006" key="4">
    <source>
        <dbReference type="Google" id="ProtNLM"/>
    </source>
</evidence>
<reference evidence="2" key="2">
    <citation type="submission" date="2021-08" db="EMBL/GenBank/DDBJ databases">
        <authorList>
            <person name="Tani A."/>
            <person name="Ola A."/>
            <person name="Ogura Y."/>
            <person name="Katsura K."/>
            <person name="Hayashi T."/>
        </authorList>
    </citation>
    <scope>NUCLEOTIDE SEQUENCE</scope>
    <source>
        <strain evidence="2">NBRC 15689</strain>
    </source>
</reference>
<reference evidence="2" key="1">
    <citation type="journal article" date="2021" name="Front. Microbiol.">
        <title>Comprehensive Comparative Genomics and Phenotyping of Methylobacterium Species.</title>
        <authorList>
            <person name="Alessa O."/>
            <person name="Ogura Y."/>
            <person name="Fujitani Y."/>
            <person name="Takami H."/>
            <person name="Hayashi T."/>
            <person name="Sahin N."/>
            <person name="Tani A."/>
        </authorList>
    </citation>
    <scope>NUCLEOTIDE SEQUENCE</scope>
    <source>
        <strain evidence="2">NBRC 15689</strain>
    </source>
</reference>
<dbReference type="InterPro" id="IPR009003">
    <property type="entry name" value="Peptidase_S1_PA"/>
</dbReference>
<evidence type="ECO:0000313" key="3">
    <source>
        <dbReference type="Proteomes" id="UP001055156"/>
    </source>
</evidence>
<dbReference type="EMBL" id="BPQV01000016">
    <property type="protein sequence ID" value="GJE29472.1"/>
    <property type="molecule type" value="Genomic_DNA"/>
</dbReference>
<dbReference type="InterPro" id="IPR036365">
    <property type="entry name" value="PGBD-like_sf"/>
</dbReference>
<accession>A0ABQ4TCR3</accession>
<protein>
    <recommendedName>
        <fullName evidence="4">Peptidoglycan binding domain-containing protein</fullName>
    </recommendedName>
</protein>
<gene>
    <name evidence="2" type="ORF">LKMONMHP_4353</name>
</gene>
<name>A0ABQ4TCR3_METOR</name>
<sequence>MVQGRDLRWYVAGLVALTLLTGPGGPMGARAQAPRPAAQPDPVFEAAKSAFEARPESERRAIQDALVWTGDYNGVTTGAFGRRSFDGLLTYQKRIGANPTGQLSGTETAALLAAGEAARKAARFSVRTDAASGIALGVPERLLSKRSAIPGGSRWQSADGRVTLDAKSAPAEGGLDPLFERLSTATPERKVTYKLKKPDFFVVTGETATGKFYLRYALGEAGIRSFSLAYDKALAADIDRLVIAVANSFTPFPDTAPAPAKPAEAAAPRSAPAPSAALPARPAATGLAVAQNLVLTSATALEGCAAPRIGAMAATIGPRDAANGLALLKLEGRGLPASRAPTLRAEAPAPGEALVVLGAEAAGAPSAAPGEAAGDGLTAPLQPGSGGAPAFDRSGRLAGLVAVYPSAPRLVAGVVPPTRYRLVPAAAIGGFLTANGVTPATTAAPPASLGAAAAPYLGAVVAIACGPRG</sequence>
<organism evidence="2 3">
    <name type="scientific">Methylobacterium organophilum</name>
    <dbReference type="NCBI Taxonomy" id="410"/>
    <lineage>
        <taxon>Bacteria</taxon>
        <taxon>Pseudomonadati</taxon>
        <taxon>Pseudomonadota</taxon>
        <taxon>Alphaproteobacteria</taxon>
        <taxon>Hyphomicrobiales</taxon>
        <taxon>Methylobacteriaceae</taxon>
        <taxon>Methylobacterium</taxon>
    </lineage>
</organism>
<dbReference type="SUPFAM" id="SSF47090">
    <property type="entry name" value="PGBD-like"/>
    <property type="match status" value="1"/>
</dbReference>
<dbReference type="RefSeq" id="WP_373325078.1">
    <property type="nucleotide sequence ID" value="NZ_BPQV01000016.1"/>
</dbReference>
<dbReference type="SUPFAM" id="SSF50494">
    <property type="entry name" value="Trypsin-like serine proteases"/>
    <property type="match status" value="1"/>
</dbReference>
<comment type="caution">
    <text evidence="2">The sequence shown here is derived from an EMBL/GenBank/DDBJ whole genome shotgun (WGS) entry which is preliminary data.</text>
</comment>
<feature type="region of interest" description="Disordered" evidence="1">
    <location>
        <begin position="366"/>
        <end position="389"/>
    </location>
</feature>
<feature type="region of interest" description="Disordered" evidence="1">
    <location>
        <begin position="254"/>
        <end position="278"/>
    </location>
</feature>
<dbReference type="Proteomes" id="UP001055156">
    <property type="component" value="Unassembled WGS sequence"/>
</dbReference>
<evidence type="ECO:0000256" key="1">
    <source>
        <dbReference type="SAM" id="MobiDB-lite"/>
    </source>
</evidence>
<dbReference type="Pfam" id="PF13365">
    <property type="entry name" value="Trypsin_2"/>
    <property type="match status" value="1"/>
</dbReference>
<proteinExistence type="predicted"/>
<evidence type="ECO:0000313" key="2">
    <source>
        <dbReference type="EMBL" id="GJE29472.1"/>
    </source>
</evidence>
<feature type="compositionally biased region" description="Low complexity" evidence="1">
    <location>
        <begin position="261"/>
        <end position="278"/>
    </location>
</feature>
<keyword evidence="3" id="KW-1185">Reference proteome</keyword>